<feature type="signal peptide" evidence="2">
    <location>
        <begin position="1"/>
        <end position="23"/>
    </location>
</feature>
<feature type="region of interest" description="Disordered" evidence="1">
    <location>
        <begin position="26"/>
        <end position="48"/>
    </location>
</feature>
<evidence type="ECO:0000313" key="3">
    <source>
        <dbReference type="EMBL" id="SAL29465.1"/>
    </source>
</evidence>
<accession>A0A658QWR4</accession>
<dbReference type="RefSeq" id="WP_159459361.1">
    <property type="nucleotide sequence ID" value="NZ_FCNV02000003.1"/>
</dbReference>
<dbReference type="AlphaFoldDB" id="A0A658QWR4"/>
<dbReference type="Proteomes" id="UP000198263">
    <property type="component" value="Unassembled WGS sequence"/>
</dbReference>
<gene>
    <name evidence="3" type="ORF">AWB72_02462</name>
</gene>
<keyword evidence="4" id="KW-1185">Reference proteome</keyword>
<evidence type="ECO:0000313" key="4">
    <source>
        <dbReference type="Proteomes" id="UP000198263"/>
    </source>
</evidence>
<reference evidence="3 4" key="1">
    <citation type="submission" date="2016-01" db="EMBL/GenBank/DDBJ databases">
        <authorList>
            <person name="Peeters C."/>
        </authorList>
    </citation>
    <scope>NUCLEOTIDE SEQUENCE [LARGE SCALE GENOMIC DNA]</scope>
    <source>
        <strain evidence="3">LMG 29315</strain>
    </source>
</reference>
<organism evidence="3 4">
    <name type="scientific">Caballeronia concitans</name>
    <dbReference type="NCBI Taxonomy" id="1777133"/>
    <lineage>
        <taxon>Bacteria</taxon>
        <taxon>Pseudomonadati</taxon>
        <taxon>Pseudomonadota</taxon>
        <taxon>Betaproteobacteria</taxon>
        <taxon>Burkholderiales</taxon>
        <taxon>Burkholderiaceae</taxon>
        <taxon>Caballeronia</taxon>
    </lineage>
</organism>
<protein>
    <recommendedName>
        <fullName evidence="5">Lipoprotein</fullName>
    </recommendedName>
</protein>
<proteinExistence type="predicted"/>
<feature type="chain" id="PRO_5024908272" description="Lipoprotein" evidence="2">
    <location>
        <begin position="24"/>
        <end position="48"/>
    </location>
</feature>
<evidence type="ECO:0008006" key="5">
    <source>
        <dbReference type="Google" id="ProtNLM"/>
    </source>
</evidence>
<dbReference type="PROSITE" id="PS51257">
    <property type="entry name" value="PROKAR_LIPOPROTEIN"/>
    <property type="match status" value="1"/>
</dbReference>
<sequence length="48" mass="4497">MKLARFVAVMVALLAGLSTVSLAGCQTDGGGASSSRSSSGSGSGGGSY</sequence>
<keyword evidence="2" id="KW-0732">Signal</keyword>
<evidence type="ECO:0000256" key="2">
    <source>
        <dbReference type="SAM" id="SignalP"/>
    </source>
</evidence>
<comment type="caution">
    <text evidence="3">The sequence shown here is derived from an EMBL/GenBank/DDBJ whole genome shotgun (WGS) entry which is preliminary data.</text>
</comment>
<evidence type="ECO:0000256" key="1">
    <source>
        <dbReference type="SAM" id="MobiDB-lite"/>
    </source>
</evidence>
<dbReference type="EMBL" id="FCNV02000003">
    <property type="protein sequence ID" value="SAL29465.1"/>
    <property type="molecule type" value="Genomic_DNA"/>
</dbReference>
<name>A0A658QWR4_9BURK</name>